<dbReference type="GO" id="GO:0046983">
    <property type="term" value="F:protein dimerization activity"/>
    <property type="evidence" value="ECO:0007669"/>
    <property type="project" value="InterPro"/>
</dbReference>
<feature type="domain" description="Histidine kinase/HSP90-like ATPase" evidence="11">
    <location>
        <begin position="595"/>
        <end position="683"/>
    </location>
</feature>
<keyword evidence="10" id="KW-0732">Signal</keyword>
<dbReference type="GO" id="GO:0005524">
    <property type="term" value="F:ATP binding"/>
    <property type="evidence" value="ECO:0007669"/>
    <property type="project" value="UniProtKB-KW"/>
</dbReference>
<feature type="transmembrane region" description="Helical" evidence="9">
    <location>
        <begin position="453"/>
        <end position="473"/>
    </location>
</feature>
<dbReference type="PANTHER" id="PTHR24421">
    <property type="entry name" value="NITRATE/NITRITE SENSOR PROTEIN NARX-RELATED"/>
    <property type="match status" value="1"/>
</dbReference>
<evidence type="ECO:0000256" key="3">
    <source>
        <dbReference type="ARBA" id="ARBA00022553"/>
    </source>
</evidence>
<keyword evidence="3" id="KW-0597">Phosphoprotein</keyword>
<dbReference type="PANTHER" id="PTHR24421:SF10">
    <property type="entry name" value="NITRATE_NITRITE SENSOR PROTEIN NARQ"/>
    <property type="match status" value="1"/>
</dbReference>
<keyword evidence="8" id="KW-0902">Two-component regulatory system</keyword>
<evidence type="ECO:0000256" key="10">
    <source>
        <dbReference type="SAM" id="SignalP"/>
    </source>
</evidence>
<dbReference type="CDD" id="cd16917">
    <property type="entry name" value="HATPase_UhpB-NarQ-NarX-like"/>
    <property type="match status" value="1"/>
</dbReference>
<sequence length="699" mass="77647">MKQAPSITIYPMTKASRIRVCAPRLHFFSALLITWLLHAHSTTAAESHWAERLAFWSWGDLQTLDASILDHTQRLQALPEIALINSCIRVGLKTGYSTEEDVRWMEITLREAAPVDAVILVPPLAKAAKAVVAGYGFPVRFRLEVFDDAGAAHVVLDHTSQDFPNPGCQPVIARFAPRQVRRVRLTAIEPWSIDGPEVLALAEMLVLSGSRNLAIDATVSSSSSRNAPRAWMRANLNDMVTPLGLPIQPGPGGKKGFHSTPTSTKSEKKWLTLTLPEITTIDEVRLVPVHLKEVPLWYDYGFPKLYTVETATKEDFSDAVTLLDVTDEFQPSPGMNFVCIPARHTRAKFIRITTKELWYRKNDYAFALAEMQVFHGQENIAPQGSFTSSDTLMGEDAVGWGLDALNDGLTADGRLISLPEWFSQLETRQTLEVENKQLQSRRTALAEHAQRQLVYGSLGSVCFIILIAGGLLWKQQLQRKRDTQRLHDKIARDLHDEIGSNLASITLICSMANQPDATLESLKSELTEIERVAAGTADSMRDMVDLISTRRKAASQDDWVDVLQRLTERLLRGIRLDCALPASPLTMEPDIETRREIYLFCKEVLNNISKHAGATHVRFHLIPGTHGLRIEIQDNGAGFNTSATFSGHGLGNLRERAAAMHAAFDLTSTPGHGTLIVLDLPLTHRWVRATARELSPPAL</sequence>
<dbReference type="EMBL" id="JACHIG010000013">
    <property type="protein sequence ID" value="MBB5035099.1"/>
    <property type="molecule type" value="Genomic_DNA"/>
</dbReference>
<keyword evidence="6 13" id="KW-0418">Kinase</keyword>
<dbReference type="InterPro" id="IPR003594">
    <property type="entry name" value="HATPase_dom"/>
</dbReference>
<evidence type="ECO:0000256" key="4">
    <source>
        <dbReference type="ARBA" id="ARBA00022679"/>
    </source>
</evidence>
<evidence type="ECO:0000256" key="7">
    <source>
        <dbReference type="ARBA" id="ARBA00022840"/>
    </source>
</evidence>
<comment type="catalytic activity">
    <reaction evidence="1">
        <text>ATP + protein L-histidine = ADP + protein N-phospho-L-histidine.</text>
        <dbReference type="EC" id="2.7.13.3"/>
    </reaction>
</comment>
<dbReference type="GO" id="GO:0000155">
    <property type="term" value="F:phosphorelay sensor kinase activity"/>
    <property type="evidence" value="ECO:0007669"/>
    <property type="project" value="InterPro"/>
</dbReference>
<dbReference type="Gene3D" id="1.20.5.1930">
    <property type="match status" value="1"/>
</dbReference>
<comment type="caution">
    <text evidence="13">The sequence shown here is derived from an EMBL/GenBank/DDBJ whole genome shotgun (WGS) entry which is preliminary data.</text>
</comment>
<accession>A0A7W7YFB9</accession>
<keyword evidence="4" id="KW-0808">Transferase</keyword>
<evidence type="ECO:0000313" key="13">
    <source>
        <dbReference type="EMBL" id="MBB5035099.1"/>
    </source>
</evidence>
<dbReference type="InterPro" id="IPR011712">
    <property type="entry name" value="Sig_transdc_His_kin_sub3_dim/P"/>
</dbReference>
<gene>
    <name evidence="13" type="ORF">HNQ65_004707</name>
</gene>
<feature type="signal peptide" evidence="10">
    <location>
        <begin position="1"/>
        <end position="44"/>
    </location>
</feature>
<evidence type="ECO:0000256" key="9">
    <source>
        <dbReference type="SAM" id="Phobius"/>
    </source>
</evidence>
<evidence type="ECO:0000256" key="1">
    <source>
        <dbReference type="ARBA" id="ARBA00000085"/>
    </source>
</evidence>
<dbReference type="Gene3D" id="2.60.120.260">
    <property type="entry name" value="Galactose-binding domain-like"/>
    <property type="match status" value="1"/>
</dbReference>
<proteinExistence type="predicted"/>
<keyword evidence="5" id="KW-0547">Nucleotide-binding</keyword>
<keyword evidence="9" id="KW-0812">Transmembrane</keyword>
<evidence type="ECO:0000256" key="5">
    <source>
        <dbReference type="ARBA" id="ARBA00022741"/>
    </source>
</evidence>
<protein>
    <recommendedName>
        <fullName evidence="2">histidine kinase</fullName>
        <ecNumber evidence="2">2.7.13.3</ecNumber>
    </recommendedName>
</protein>
<dbReference type="InterPro" id="IPR050482">
    <property type="entry name" value="Sensor_HK_TwoCompSys"/>
</dbReference>
<feature type="domain" description="Signal transduction histidine kinase subgroup 3 dimerisation and phosphoacceptor" evidence="12">
    <location>
        <begin position="489"/>
        <end position="546"/>
    </location>
</feature>
<dbReference type="AlphaFoldDB" id="A0A7W7YFB9"/>
<evidence type="ECO:0000313" key="14">
    <source>
        <dbReference type="Proteomes" id="UP000590740"/>
    </source>
</evidence>
<dbReference type="Gene3D" id="3.30.565.10">
    <property type="entry name" value="Histidine kinase-like ATPase, C-terminal domain"/>
    <property type="match status" value="1"/>
</dbReference>
<dbReference type="EC" id="2.7.13.3" evidence="2"/>
<keyword evidence="14" id="KW-1185">Reference proteome</keyword>
<dbReference type="Pfam" id="PF02518">
    <property type="entry name" value="HATPase_c"/>
    <property type="match status" value="1"/>
</dbReference>
<evidence type="ECO:0000259" key="11">
    <source>
        <dbReference type="Pfam" id="PF02518"/>
    </source>
</evidence>
<dbReference type="Proteomes" id="UP000590740">
    <property type="component" value="Unassembled WGS sequence"/>
</dbReference>
<evidence type="ECO:0000259" key="12">
    <source>
        <dbReference type="Pfam" id="PF07730"/>
    </source>
</evidence>
<keyword evidence="9" id="KW-1133">Transmembrane helix</keyword>
<evidence type="ECO:0000256" key="6">
    <source>
        <dbReference type="ARBA" id="ARBA00022777"/>
    </source>
</evidence>
<reference evidence="13 14" key="1">
    <citation type="submission" date="2020-08" db="EMBL/GenBank/DDBJ databases">
        <title>Genomic Encyclopedia of Type Strains, Phase IV (KMG-IV): sequencing the most valuable type-strain genomes for metagenomic binning, comparative biology and taxonomic classification.</title>
        <authorList>
            <person name="Goeker M."/>
        </authorList>
    </citation>
    <scope>NUCLEOTIDE SEQUENCE [LARGE SCALE GENOMIC DNA]</scope>
    <source>
        <strain evidence="13 14">DSM 12252</strain>
    </source>
</reference>
<organism evidence="13 14">
    <name type="scientific">Prosthecobacter vanneervenii</name>
    <dbReference type="NCBI Taxonomy" id="48466"/>
    <lineage>
        <taxon>Bacteria</taxon>
        <taxon>Pseudomonadati</taxon>
        <taxon>Verrucomicrobiota</taxon>
        <taxon>Verrucomicrobiia</taxon>
        <taxon>Verrucomicrobiales</taxon>
        <taxon>Verrucomicrobiaceae</taxon>
        <taxon>Prosthecobacter</taxon>
    </lineage>
</organism>
<dbReference type="InterPro" id="IPR036890">
    <property type="entry name" value="HATPase_C_sf"/>
</dbReference>
<keyword evidence="9" id="KW-0472">Membrane</keyword>
<name>A0A7W7YFB9_9BACT</name>
<evidence type="ECO:0000256" key="8">
    <source>
        <dbReference type="ARBA" id="ARBA00023012"/>
    </source>
</evidence>
<feature type="chain" id="PRO_5031077039" description="histidine kinase" evidence="10">
    <location>
        <begin position="45"/>
        <end position="699"/>
    </location>
</feature>
<keyword evidence="7" id="KW-0067">ATP-binding</keyword>
<dbReference type="GO" id="GO:0016020">
    <property type="term" value="C:membrane"/>
    <property type="evidence" value="ECO:0007669"/>
    <property type="project" value="InterPro"/>
</dbReference>
<dbReference type="SUPFAM" id="SSF55874">
    <property type="entry name" value="ATPase domain of HSP90 chaperone/DNA topoisomerase II/histidine kinase"/>
    <property type="match status" value="1"/>
</dbReference>
<evidence type="ECO:0000256" key="2">
    <source>
        <dbReference type="ARBA" id="ARBA00012438"/>
    </source>
</evidence>
<dbReference type="Pfam" id="PF07730">
    <property type="entry name" value="HisKA_3"/>
    <property type="match status" value="1"/>
</dbReference>